<dbReference type="EMBL" id="PFQB01000109">
    <property type="protein sequence ID" value="PJA12554.1"/>
    <property type="molecule type" value="Genomic_DNA"/>
</dbReference>
<feature type="transmembrane region" description="Helical" evidence="1">
    <location>
        <begin position="13"/>
        <end position="33"/>
    </location>
</feature>
<dbReference type="CDD" id="cd00085">
    <property type="entry name" value="HNHc"/>
    <property type="match status" value="1"/>
</dbReference>
<name>A0A2M7W123_9BACT</name>
<keyword evidence="1" id="KW-0472">Membrane</keyword>
<comment type="caution">
    <text evidence="2">The sequence shown here is derived from an EMBL/GenBank/DDBJ whole genome shotgun (WGS) entry which is preliminary data.</text>
</comment>
<sequence>MIEEDQVKYNRRILFWALLVFTVLAVIAVVLGFRLVQEVSMTSLTATPIVKGENSNQLKIYPNRALTPGDVFSGVTKEVICVSGYSKTVRDVPLSLKKEVYAKYNISFPQPTGSYELDHFIPLALGGSNDAKNLWPEPALPKPGYHEKDVVEVYLLDQVCHHGHDLLQAQEEVRTDWYKVYQEMPKKESFLY</sequence>
<evidence type="ECO:0000256" key="1">
    <source>
        <dbReference type="SAM" id="Phobius"/>
    </source>
</evidence>
<evidence type="ECO:0000313" key="2">
    <source>
        <dbReference type="EMBL" id="PJA12554.1"/>
    </source>
</evidence>
<gene>
    <name evidence="2" type="ORF">COX64_04455</name>
</gene>
<organism evidence="2 3">
    <name type="scientific">Candidatus Dojkabacteria bacterium CG_4_10_14_0_2_um_filter_Dojkabacteria_WS6_41_15</name>
    <dbReference type="NCBI Taxonomy" id="2014249"/>
    <lineage>
        <taxon>Bacteria</taxon>
        <taxon>Candidatus Dojkabacteria</taxon>
    </lineage>
</organism>
<dbReference type="InterPro" id="IPR003615">
    <property type="entry name" value="HNH_nuc"/>
</dbReference>
<reference evidence="3" key="1">
    <citation type="submission" date="2017-09" db="EMBL/GenBank/DDBJ databases">
        <title>Depth-based differentiation of microbial function through sediment-hosted aquifers and enrichment of novel symbionts in the deep terrestrial subsurface.</title>
        <authorList>
            <person name="Probst A.J."/>
            <person name="Ladd B."/>
            <person name="Jarett J.K."/>
            <person name="Geller-Mcgrath D.E."/>
            <person name="Sieber C.M.K."/>
            <person name="Emerson J.B."/>
            <person name="Anantharaman K."/>
            <person name="Thomas B.C."/>
            <person name="Malmstrom R."/>
            <person name="Stieglmeier M."/>
            <person name="Klingl A."/>
            <person name="Woyke T."/>
            <person name="Ryan C.M."/>
            <person name="Banfield J.F."/>
        </authorList>
    </citation>
    <scope>NUCLEOTIDE SEQUENCE [LARGE SCALE GENOMIC DNA]</scope>
</reference>
<dbReference type="Proteomes" id="UP000228952">
    <property type="component" value="Unassembled WGS sequence"/>
</dbReference>
<keyword evidence="1" id="KW-0812">Transmembrane</keyword>
<protein>
    <recommendedName>
        <fullName evidence="4">HNH endonuclease</fullName>
    </recommendedName>
</protein>
<evidence type="ECO:0008006" key="4">
    <source>
        <dbReference type="Google" id="ProtNLM"/>
    </source>
</evidence>
<evidence type="ECO:0000313" key="3">
    <source>
        <dbReference type="Proteomes" id="UP000228952"/>
    </source>
</evidence>
<proteinExistence type="predicted"/>
<keyword evidence="1" id="KW-1133">Transmembrane helix</keyword>
<accession>A0A2M7W123</accession>
<dbReference type="AlphaFoldDB" id="A0A2M7W123"/>